<organism evidence="1 2">
    <name type="scientific">Mytilus edulis</name>
    <name type="common">Blue mussel</name>
    <dbReference type="NCBI Taxonomy" id="6550"/>
    <lineage>
        <taxon>Eukaryota</taxon>
        <taxon>Metazoa</taxon>
        <taxon>Spiralia</taxon>
        <taxon>Lophotrochozoa</taxon>
        <taxon>Mollusca</taxon>
        <taxon>Bivalvia</taxon>
        <taxon>Autobranchia</taxon>
        <taxon>Pteriomorphia</taxon>
        <taxon>Mytilida</taxon>
        <taxon>Mytiloidea</taxon>
        <taxon>Mytilidae</taxon>
        <taxon>Mytilinae</taxon>
        <taxon>Mytilus</taxon>
    </lineage>
</organism>
<comment type="caution">
    <text evidence="1">The sequence shown here is derived from an EMBL/GenBank/DDBJ whole genome shotgun (WGS) entry which is preliminary data.</text>
</comment>
<dbReference type="InterPro" id="IPR036770">
    <property type="entry name" value="Ankyrin_rpt-contain_sf"/>
</dbReference>
<sequence>MNNLREKYEPLFRHILEKVNHDLLDLKTIFHLAWIIGCVEVVTYLLENNNHDQLDVKGAVNDVYRCVCDISCYDQDMNNLREKYEPLFRHILEKVNHDLLDLKTIFHLAWRIGCVEVVTYLLENNNHDQLDVKEAVNGVYRSVACRIRCLEVVAYLLENINHDQLDAKKAVNDLYRSVCDVRYYNHVMNNLRDTYDPLIRHILEKVNHDLLDLKTIFHLACRIRCLEVVAYLFENNNHDQVGVKEAVNDVFRSVGNNGYYTDGMNNLKEKYERLIIHILEKVNHDLLDLKTIFHLACRIGV</sequence>
<evidence type="ECO:0000313" key="2">
    <source>
        <dbReference type="Proteomes" id="UP000683360"/>
    </source>
</evidence>
<evidence type="ECO:0000313" key="1">
    <source>
        <dbReference type="EMBL" id="CAG2249514.1"/>
    </source>
</evidence>
<proteinExistence type="predicted"/>
<dbReference type="Gene3D" id="1.25.40.20">
    <property type="entry name" value="Ankyrin repeat-containing domain"/>
    <property type="match status" value="1"/>
</dbReference>
<keyword evidence="2" id="KW-1185">Reference proteome</keyword>
<name>A0A8S3V4E3_MYTED</name>
<dbReference type="SMART" id="SM00248">
    <property type="entry name" value="ANK"/>
    <property type="match status" value="3"/>
</dbReference>
<reference evidence="1" key="1">
    <citation type="submission" date="2021-03" db="EMBL/GenBank/DDBJ databases">
        <authorList>
            <person name="Bekaert M."/>
        </authorList>
    </citation>
    <scope>NUCLEOTIDE SEQUENCE</scope>
</reference>
<protein>
    <submittedName>
        <fullName evidence="1">Uncharacterized protein</fullName>
    </submittedName>
</protein>
<accession>A0A8S3V4E3</accession>
<dbReference type="InterPro" id="IPR002110">
    <property type="entry name" value="Ankyrin_rpt"/>
</dbReference>
<dbReference type="AlphaFoldDB" id="A0A8S3V4E3"/>
<dbReference type="EMBL" id="CAJPWZ010002973">
    <property type="protein sequence ID" value="CAG2249514.1"/>
    <property type="molecule type" value="Genomic_DNA"/>
</dbReference>
<gene>
    <name evidence="1" type="ORF">MEDL_61281</name>
</gene>
<dbReference type="SUPFAM" id="SSF48403">
    <property type="entry name" value="Ankyrin repeat"/>
    <property type="match status" value="1"/>
</dbReference>
<dbReference type="Proteomes" id="UP000683360">
    <property type="component" value="Unassembled WGS sequence"/>
</dbReference>